<evidence type="ECO:0000313" key="2">
    <source>
        <dbReference type="EnsemblMetazoa" id="MESCA006035-PA"/>
    </source>
</evidence>
<dbReference type="InterPro" id="IPR012337">
    <property type="entry name" value="RNaseH-like_sf"/>
</dbReference>
<dbReference type="Gene3D" id="3.40.50.2300">
    <property type="match status" value="1"/>
</dbReference>
<dbReference type="InterPro" id="IPR003165">
    <property type="entry name" value="Piwi"/>
</dbReference>
<dbReference type="OMA" id="WTNIATR"/>
<dbReference type="EnsemblMetazoa" id="MESCA006035-RA">
    <property type="protein sequence ID" value="MESCA006035-PA"/>
    <property type="gene ID" value="MESCA006035"/>
</dbReference>
<dbReference type="Pfam" id="PF02171">
    <property type="entry name" value="Piwi"/>
    <property type="match status" value="1"/>
</dbReference>
<dbReference type="EMBL" id="CAQQ02158767">
    <property type="status" value="NOT_ANNOTATED_CDS"/>
    <property type="molecule type" value="Genomic_DNA"/>
</dbReference>
<dbReference type="PANTHER" id="PTHR22891">
    <property type="entry name" value="EUKARYOTIC TRANSLATION INITIATION FACTOR 2C"/>
    <property type="match status" value="1"/>
</dbReference>
<dbReference type="EMBL" id="CAQQ02158766">
    <property type="status" value="NOT_ANNOTATED_CDS"/>
    <property type="molecule type" value="Genomic_DNA"/>
</dbReference>
<reference evidence="2" key="2">
    <citation type="submission" date="2015-06" db="UniProtKB">
        <authorList>
            <consortium name="EnsemblMetazoa"/>
        </authorList>
    </citation>
    <scope>IDENTIFICATION</scope>
</reference>
<accession>T1GQW9</accession>
<dbReference type="SUPFAM" id="SSF53098">
    <property type="entry name" value="Ribonuclease H-like"/>
    <property type="match status" value="1"/>
</dbReference>
<protein>
    <recommendedName>
        <fullName evidence="1">Piwi domain-containing protein</fullName>
    </recommendedName>
</protein>
<dbReference type="PROSITE" id="PS50822">
    <property type="entry name" value="PIWI"/>
    <property type="match status" value="1"/>
</dbReference>
<dbReference type="AlphaFoldDB" id="T1GQW9"/>
<keyword evidence="3" id="KW-1185">Reference proteome</keyword>
<evidence type="ECO:0000259" key="1">
    <source>
        <dbReference type="PROSITE" id="PS50822"/>
    </source>
</evidence>
<proteinExistence type="predicted"/>
<sequence>MSEILNNRPVITWGIIVINDDRNSSYLRAIDEVANNDPQMIFFLVPNNNAERYGTIKKRTCVDRAIPTQVVTSKTANNQRGLMSVATKVAIQINCKLGCAAWMIDLPLNGLMTIGFDIVKSSRDKSMAYGGLVATMDMKINGGGACRPVHACDVEFTKIG</sequence>
<name>T1GQW9_MEGSC</name>
<feature type="domain" description="Piwi" evidence="1">
    <location>
        <begin position="40"/>
        <end position="139"/>
    </location>
</feature>
<organism evidence="2 3">
    <name type="scientific">Megaselia scalaris</name>
    <name type="common">Humpbacked fly</name>
    <name type="synonym">Phora scalaris</name>
    <dbReference type="NCBI Taxonomy" id="36166"/>
    <lineage>
        <taxon>Eukaryota</taxon>
        <taxon>Metazoa</taxon>
        <taxon>Ecdysozoa</taxon>
        <taxon>Arthropoda</taxon>
        <taxon>Hexapoda</taxon>
        <taxon>Insecta</taxon>
        <taxon>Pterygota</taxon>
        <taxon>Neoptera</taxon>
        <taxon>Endopterygota</taxon>
        <taxon>Diptera</taxon>
        <taxon>Brachycera</taxon>
        <taxon>Muscomorpha</taxon>
        <taxon>Platypezoidea</taxon>
        <taxon>Phoridae</taxon>
        <taxon>Megaseliini</taxon>
        <taxon>Megaselia</taxon>
    </lineage>
</organism>
<dbReference type="GO" id="GO:0003676">
    <property type="term" value="F:nucleic acid binding"/>
    <property type="evidence" value="ECO:0007669"/>
    <property type="project" value="InterPro"/>
</dbReference>
<dbReference type="Proteomes" id="UP000015102">
    <property type="component" value="Unassembled WGS sequence"/>
</dbReference>
<reference evidence="3" key="1">
    <citation type="submission" date="2013-02" db="EMBL/GenBank/DDBJ databases">
        <authorList>
            <person name="Hughes D."/>
        </authorList>
    </citation>
    <scope>NUCLEOTIDE SEQUENCE</scope>
    <source>
        <strain>Durham</strain>
        <strain evidence="3">NC isolate 2 -- Noor lab</strain>
    </source>
</reference>
<dbReference type="STRING" id="36166.T1GQW9"/>
<dbReference type="HOGENOM" id="CLU_1654146_0_0_1"/>
<evidence type="ECO:0000313" key="3">
    <source>
        <dbReference type="Proteomes" id="UP000015102"/>
    </source>
</evidence>